<dbReference type="EMBL" id="LYMM01000043">
    <property type="protein sequence ID" value="PNU03815.1"/>
    <property type="molecule type" value="Genomic_DNA"/>
</dbReference>
<keyword evidence="8" id="KW-1185">Reference proteome</keyword>
<keyword evidence="3" id="KW-0378">Hydrolase</keyword>
<comment type="caution">
    <text evidence="7">The sequence shown here is derived from an EMBL/GenBank/DDBJ whole genome shotgun (WGS) entry which is preliminary data.</text>
</comment>
<keyword evidence="4" id="KW-0862">Zinc</keyword>
<dbReference type="GO" id="GO:0006508">
    <property type="term" value="P:proteolysis"/>
    <property type="evidence" value="ECO:0007669"/>
    <property type="project" value="UniProtKB-KW"/>
</dbReference>
<dbReference type="PANTHER" id="PTHR30471">
    <property type="entry name" value="DNA REPAIR PROTEIN RADC"/>
    <property type="match status" value="1"/>
</dbReference>
<evidence type="ECO:0000313" key="8">
    <source>
        <dbReference type="Proteomes" id="UP000236327"/>
    </source>
</evidence>
<keyword evidence="1" id="KW-0645">Protease</keyword>
<dbReference type="SUPFAM" id="SSF102712">
    <property type="entry name" value="JAB1/MPN domain"/>
    <property type="match status" value="1"/>
</dbReference>
<dbReference type="GO" id="GO:0008237">
    <property type="term" value="F:metallopeptidase activity"/>
    <property type="evidence" value="ECO:0007669"/>
    <property type="project" value="UniProtKB-KW"/>
</dbReference>
<evidence type="ECO:0000313" key="7">
    <source>
        <dbReference type="EMBL" id="PNU03815.1"/>
    </source>
</evidence>
<accession>A0A2K2FYD6</accession>
<evidence type="ECO:0000256" key="5">
    <source>
        <dbReference type="ARBA" id="ARBA00023049"/>
    </source>
</evidence>
<dbReference type="PANTHER" id="PTHR30471:SF3">
    <property type="entry name" value="UPF0758 PROTEIN YEES-RELATED"/>
    <property type="match status" value="1"/>
</dbReference>
<sequence length="181" mass="19859">MGITDPQHAGFLSSQLLGRFGSLAGTLAARRRDRTMILGDASMVEETFQRVSAAVRHLLPGDTHVVNYLRGVMAFDPVEQFRILFLNASSELIADELMAVGTVSAVHVYPREVMKRCIELGATAIILAHNHPSGNPEPSQIDRDTTVRIAQAARSLDIIIHDHFIVARSGVVSFRRAGYLK</sequence>
<evidence type="ECO:0000256" key="4">
    <source>
        <dbReference type="ARBA" id="ARBA00022833"/>
    </source>
</evidence>
<dbReference type="InterPro" id="IPR025657">
    <property type="entry name" value="RadC_JAB"/>
</dbReference>
<dbReference type="Gene3D" id="3.40.140.10">
    <property type="entry name" value="Cytidine Deaminase, domain 2"/>
    <property type="match status" value="1"/>
</dbReference>
<evidence type="ECO:0000259" key="6">
    <source>
        <dbReference type="PROSITE" id="PS50249"/>
    </source>
</evidence>
<dbReference type="GO" id="GO:0046872">
    <property type="term" value="F:metal ion binding"/>
    <property type="evidence" value="ECO:0007669"/>
    <property type="project" value="UniProtKB-KW"/>
</dbReference>
<dbReference type="InterPro" id="IPR020891">
    <property type="entry name" value="UPF0758_CS"/>
</dbReference>
<dbReference type="PROSITE" id="PS01302">
    <property type="entry name" value="UPF0758"/>
    <property type="match status" value="1"/>
</dbReference>
<evidence type="ECO:0000256" key="1">
    <source>
        <dbReference type="ARBA" id="ARBA00022670"/>
    </source>
</evidence>
<feature type="domain" description="MPN" evidence="6">
    <location>
        <begin position="58"/>
        <end position="180"/>
    </location>
</feature>
<dbReference type="InterPro" id="IPR037518">
    <property type="entry name" value="MPN"/>
</dbReference>
<dbReference type="CDD" id="cd08071">
    <property type="entry name" value="MPN_DUF2466"/>
    <property type="match status" value="1"/>
</dbReference>
<dbReference type="PROSITE" id="PS50249">
    <property type="entry name" value="MPN"/>
    <property type="match status" value="1"/>
</dbReference>
<dbReference type="Pfam" id="PF04002">
    <property type="entry name" value="RadC"/>
    <property type="match status" value="1"/>
</dbReference>
<organism evidence="7 8">
    <name type="scientific">Novosphingobium guangzhouense</name>
    <dbReference type="NCBI Taxonomy" id="1850347"/>
    <lineage>
        <taxon>Bacteria</taxon>
        <taxon>Pseudomonadati</taxon>
        <taxon>Pseudomonadota</taxon>
        <taxon>Alphaproteobacteria</taxon>
        <taxon>Sphingomonadales</taxon>
        <taxon>Sphingomonadaceae</taxon>
        <taxon>Novosphingobium</taxon>
    </lineage>
</organism>
<dbReference type="Proteomes" id="UP000236327">
    <property type="component" value="Unassembled WGS sequence"/>
</dbReference>
<protein>
    <recommendedName>
        <fullName evidence="6">MPN domain-containing protein</fullName>
    </recommendedName>
</protein>
<dbReference type="AlphaFoldDB" id="A0A2K2FYD6"/>
<name>A0A2K2FYD6_9SPHN</name>
<evidence type="ECO:0000256" key="3">
    <source>
        <dbReference type="ARBA" id="ARBA00022801"/>
    </source>
</evidence>
<reference evidence="7 8" key="1">
    <citation type="submission" date="2016-05" db="EMBL/GenBank/DDBJ databases">
        <title>Complete genome sequence of Novosphingobium guangzhouense SA925(T).</title>
        <authorList>
            <person name="Sha S."/>
        </authorList>
    </citation>
    <scope>NUCLEOTIDE SEQUENCE [LARGE SCALE GENOMIC DNA]</scope>
    <source>
        <strain evidence="7 8">SA925</strain>
    </source>
</reference>
<keyword evidence="2" id="KW-0479">Metal-binding</keyword>
<evidence type="ECO:0000256" key="2">
    <source>
        <dbReference type="ARBA" id="ARBA00022723"/>
    </source>
</evidence>
<gene>
    <name evidence="7" type="ORF">A8V01_22315</name>
</gene>
<proteinExistence type="predicted"/>
<keyword evidence="5" id="KW-0482">Metalloprotease</keyword>
<dbReference type="InterPro" id="IPR001405">
    <property type="entry name" value="UPF0758"/>
</dbReference>